<feature type="transmembrane region" description="Helical" evidence="1">
    <location>
        <begin position="85"/>
        <end position="104"/>
    </location>
</feature>
<dbReference type="STRING" id="1314790.A0A1Y1ZAG5"/>
<proteinExistence type="predicted"/>
<evidence type="ECO:0000313" key="2">
    <source>
        <dbReference type="EMBL" id="ORY07248.1"/>
    </source>
</evidence>
<keyword evidence="1" id="KW-0472">Membrane</keyword>
<protein>
    <recommendedName>
        <fullName evidence="4">Golgi apparatus membrane protein TVP18</fullName>
    </recommendedName>
</protein>
<feature type="transmembrane region" description="Helical" evidence="1">
    <location>
        <begin position="20"/>
        <end position="41"/>
    </location>
</feature>
<dbReference type="AlphaFoldDB" id="A0A1Y1ZAG5"/>
<feature type="transmembrane region" description="Helical" evidence="1">
    <location>
        <begin position="62"/>
        <end position="79"/>
    </location>
</feature>
<dbReference type="Pfam" id="PF10233">
    <property type="entry name" value="Cg6151-P"/>
    <property type="match status" value="1"/>
</dbReference>
<reference evidence="2 3" key="1">
    <citation type="submission" date="2016-07" db="EMBL/GenBank/DDBJ databases">
        <title>Pervasive Adenine N6-methylation of Active Genes in Fungi.</title>
        <authorList>
            <consortium name="DOE Joint Genome Institute"/>
            <person name="Mondo S.J."/>
            <person name="Dannebaum R.O."/>
            <person name="Kuo R.C."/>
            <person name="Labutti K."/>
            <person name="Haridas S."/>
            <person name="Kuo A."/>
            <person name="Salamov A."/>
            <person name="Ahrendt S.R."/>
            <person name="Lipzen A."/>
            <person name="Sullivan W."/>
            <person name="Andreopoulos W.B."/>
            <person name="Clum A."/>
            <person name="Lindquist E."/>
            <person name="Daum C."/>
            <person name="Ramamoorthy G.K."/>
            <person name="Gryganskyi A."/>
            <person name="Culley D."/>
            <person name="Magnuson J.K."/>
            <person name="James T.Y."/>
            <person name="O'Malley M.A."/>
            <person name="Stajich J.E."/>
            <person name="Spatafora J.W."/>
            <person name="Visel A."/>
            <person name="Grigoriev I.V."/>
        </authorList>
    </citation>
    <scope>NUCLEOTIDE SEQUENCE [LARGE SCALE GENOMIC DNA]</scope>
    <source>
        <strain evidence="2 3">CBS 931.73</strain>
    </source>
</reference>
<keyword evidence="3" id="KW-1185">Reference proteome</keyword>
<keyword evidence="1" id="KW-1133">Transmembrane helix</keyword>
<evidence type="ECO:0000256" key="1">
    <source>
        <dbReference type="SAM" id="Phobius"/>
    </source>
</evidence>
<dbReference type="OrthoDB" id="5591789at2759"/>
<dbReference type="GO" id="GO:0016020">
    <property type="term" value="C:membrane"/>
    <property type="evidence" value="ECO:0007669"/>
    <property type="project" value="InterPro"/>
</dbReference>
<name>A0A1Y1ZAG5_9FUNG</name>
<dbReference type="EMBL" id="MCFE01000010">
    <property type="protein sequence ID" value="ORY07248.1"/>
    <property type="molecule type" value="Genomic_DNA"/>
</dbReference>
<organism evidence="2 3">
    <name type="scientific">Basidiobolus meristosporus CBS 931.73</name>
    <dbReference type="NCBI Taxonomy" id="1314790"/>
    <lineage>
        <taxon>Eukaryota</taxon>
        <taxon>Fungi</taxon>
        <taxon>Fungi incertae sedis</taxon>
        <taxon>Zoopagomycota</taxon>
        <taxon>Entomophthoromycotina</taxon>
        <taxon>Basidiobolomycetes</taxon>
        <taxon>Basidiobolales</taxon>
        <taxon>Basidiobolaceae</taxon>
        <taxon>Basidiobolus</taxon>
    </lineage>
</organism>
<dbReference type="InParanoid" id="A0A1Y1ZAG5"/>
<dbReference type="InterPro" id="IPR019365">
    <property type="entry name" value="TVP18/Ca-channel_flower"/>
</dbReference>
<accession>A0A1Y1ZAG5</accession>
<dbReference type="FunCoup" id="A0A1Y1ZAG5">
    <property type="interactions" value="67"/>
</dbReference>
<gene>
    <name evidence="2" type="ORF">K493DRAFT_1138</name>
</gene>
<evidence type="ECO:0000313" key="3">
    <source>
        <dbReference type="Proteomes" id="UP000193498"/>
    </source>
</evidence>
<keyword evidence="1" id="KW-0812">Transmembrane</keyword>
<sequence>MLSAILLIILGIVEFLRVPIFSILGFVFAVLTLFMEISFLTKCCATSPSFNNFVQKLSGSHIRAGVYLVFAIIMWLSLIQRLNVLVIPALTLTFTAIFYATGYFKGQERTSTSMLSGAAVFESKV</sequence>
<dbReference type="Proteomes" id="UP000193498">
    <property type="component" value="Unassembled WGS sequence"/>
</dbReference>
<dbReference type="SMART" id="SM01077">
    <property type="entry name" value="Cg6151-P"/>
    <property type="match status" value="1"/>
</dbReference>
<comment type="caution">
    <text evidence="2">The sequence shown here is derived from an EMBL/GenBank/DDBJ whole genome shotgun (WGS) entry which is preliminary data.</text>
</comment>
<evidence type="ECO:0008006" key="4">
    <source>
        <dbReference type="Google" id="ProtNLM"/>
    </source>
</evidence>